<dbReference type="Pfam" id="PF00275">
    <property type="entry name" value="EPSP_synthase"/>
    <property type="match status" value="1"/>
</dbReference>
<dbReference type="GO" id="GO:0009073">
    <property type="term" value="P:aromatic amino acid family biosynthetic process"/>
    <property type="evidence" value="ECO:0007669"/>
    <property type="project" value="UniProtKB-KW"/>
</dbReference>
<comment type="subunit">
    <text evidence="7">Monomer.</text>
</comment>
<feature type="binding site" evidence="7">
    <location>
        <position position="404"/>
    </location>
    <ligand>
        <name>phosphoenolpyruvate</name>
        <dbReference type="ChEBI" id="CHEBI:58702"/>
    </ligand>
</feature>
<name>A0A2A6ZD23_9FIRM</name>
<feature type="binding site" evidence="7">
    <location>
        <position position="21"/>
    </location>
    <ligand>
        <name>phosphoenolpyruvate</name>
        <dbReference type="ChEBI" id="CHEBI:58702"/>
    </ligand>
</feature>
<dbReference type="GO" id="GO:0003866">
    <property type="term" value="F:3-phosphoshikimate 1-carboxyvinyltransferase activity"/>
    <property type="evidence" value="ECO:0007669"/>
    <property type="project" value="UniProtKB-UniRule"/>
</dbReference>
<evidence type="ECO:0000256" key="4">
    <source>
        <dbReference type="ARBA" id="ARBA00022679"/>
    </source>
</evidence>
<evidence type="ECO:0000256" key="7">
    <source>
        <dbReference type="HAMAP-Rule" id="MF_00210"/>
    </source>
</evidence>
<dbReference type="SUPFAM" id="SSF55205">
    <property type="entry name" value="EPT/RTPC-like"/>
    <property type="match status" value="1"/>
</dbReference>
<feature type="binding site" evidence="7">
    <location>
        <position position="21"/>
    </location>
    <ligand>
        <name>3-phosphoshikimate</name>
        <dbReference type="ChEBI" id="CHEBI:145989"/>
    </ligand>
</feature>
<evidence type="ECO:0000256" key="6">
    <source>
        <dbReference type="ARBA" id="ARBA00044633"/>
    </source>
</evidence>
<organism evidence="9 10">
    <name type="scientific">Faecalibacterium langellae</name>
    <dbReference type="NCBI Taxonomy" id="3435293"/>
    <lineage>
        <taxon>Bacteria</taxon>
        <taxon>Bacillati</taxon>
        <taxon>Bacillota</taxon>
        <taxon>Clostridia</taxon>
        <taxon>Eubacteriales</taxon>
        <taxon>Oscillospiraceae</taxon>
        <taxon>Faecalibacterium</taxon>
    </lineage>
</organism>
<feature type="binding site" evidence="7">
    <location>
        <position position="22"/>
    </location>
    <ligand>
        <name>3-phosphoshikimate</name>
        <dbReference type="ChEBI" id="CHEBI:145989"/>
    </ligand>
</feature>
<comment type="catalytic activity">
    <reaction evidence="6">
        <text>3-phosphoshikimate + phosphoenolpyruvate = 5-O-(1-carboxyvinyl)-3-phosphoshikimate + phosphate</text>
        <dbReference type="Rhea" id="RHEA:21256"/>
        <dbReference type="ChEBI" id="CHEBI:43474"/>
        <dbReference type="ChEBI" id="CHEBI:57701"/>
        <dbReference type="ChEBI" id="CHEBI:58702"/>
        <dbReference type="ChEBI" id="CHEBI:145989"/>
        <dbReference type="EC" id="2.5.1.19"/>
    </reaction>
    <physiologicalReaction direction="left-to-right" evidence="6">
        <dbReference type="Rhea" id="RHEA:21257"/>
    </physiologicalReaction>
</comment>
<feature type="binding site" evidence="7">
    <location>
        <position position="119"/>
    </location>
    <ligand>
        <name>phosphoenolpyruvate</name>
        <dbReference type="ChEBI" id="CHEBI:58702"/>
    </ligand>
</feature>
<dbReference type="Proteomes" id="UP000220752">
    <property type="component" value="Unassembled WGS sequence"/>
</dbReference>
<sequence>MLVTIQNARPVGGTITAPPSKSMAHRAVLCAALAEGRSHITNLEFSKDISATLGAAAQLCARVRTGADDAVVEGLGHFVPLAAPVDCCESGSTLRFLIPIASLTGQAVSFTGRGRLMERPQSVYNALYREQGLRFEQSAAGLTVEGALTPGEYRLAGNVSSQFISGLLFALPLLSGSSTLHLIPPVESRSYIDMTRAVQAAFGVQSHWLDENTLAIPGGQAYHPCDYTVEGDYSQAAFPAVLGAVCGGVTITGLAPETLQGDAAILDILRRCGAKFTQTEAGIPFTKSPLHGVDIDLADCPDLGPVLMVLGLLCEGTTVIRNAERLRLKESDRIAAMEAELRACGGVLESEGGTITVHGCANRLHAPAGVLHGHNDHRVVMSLAVLALSTGIPLTVDDAEAITKSWPNFFEAIKPLGAEVEYA</sequence>
<dbReference type="InterPro" id="IPR023193">
    <property type="entry name" value="EPSP_synthase_CS"/>
</dbReference>
<evidence type="ECO:0000313" key="9">
    <source>
        <dbReference type="EMBL" id="PDX59280.1"/>
    </source>
</evidence>
<reference evidence="9 10" key="1">
    <citation type="journal article" date="2017" name="Front. Microbiol.">
        <title>New Insights into the Diversity of the Genus Faecalibacterium.</title>
        <authorList>
            <person name="Benevides L."/>
            <person name="Burman S."/>
            <person name="Martin R."/>
            <person name="Robert V."/>
            <person name="Thomas M."/>
            <person name="Miquel S."/>
            <person name="Chain F."/>
            <person name="Sokol H."/>
            <person name="Bermudez-Humaran L.G."/>
            <person name="Morrison M."/>
            <person name="Langella P."/>
            <person name="Azevedo V.A."/>
            <person name="Chatel J.M."/>
            <person name="Soares S."/>
        </authorList>
    </citation>
    <scope>NUCLEOTIDE SEQUENCE [LARGE SCALE GENOMIC DNA]</scope>
    <source>
        <strain evidence="10">CNCM I-4540</strain>
    </source>
</reference>
<dbReference type="InterPro" id="IPR013792">
    <property type="entry name" value="RNA3'P_cycl/enolpyr_Trfase_a/b"/>
</dbReference>
<evidence type="ECO:0000256" key="1">
    <source>
        <dbReference type="ARBA" id="ARBA00004811"/>
    </source>
</evidence>
<keyword evidence="10" id="KW-1185">Reference proteome</keyword>
<feature type="binding site" evidence="7">
    <location>
        <position position="329"/>
    </location>
    <ligand>
        <name>3-phosphoshikimate</name>
        <dbReference type="ChEBI" id="CHEBI:145989"/>
    </ligand>
</feature>
<proteinExistence type="inferred from homology"/>
<comment type="function">
    <text evidence="7">Catalyzes the transfer of the enolpyruvyl moiety of phosphoenolpyruvate (PEP) to the 5-hydroxyl of shikimate-3-phosphate (S3P) to produce enolpyruvyl shikimate-3-phosphate and inorganic phosphate.</text>
</comment>
<evidence type="ECO:0000259" key="8">
    <source>
        <dbReference type="Pfam" id="PF00275"/>
    </source>
</evidence>
<keyword evidence="4 7" id="KW-0808">Transferase</keyword>
<dbReference type="PANTHER" id="PTHR21090:SF5">
    <property type="entry name" value="PENTAFUNCTIONAL AROM POLYPEPTIDE"/>
    <property type="match status" value="1"/>
</dbReference>
<dbReference type="Gene3D" id="3.65.10.10">
    <property type="entry name" value="Enolpyruvate transferase domain"/>
    <property type="match status" value="2"/>
</dbReference>
<evidence type="ECO:0000313" key="10">
    <source>
        <dbReference type="Proteomes" id="UP000220752"/>
    </source>
</evidence>
<feature type="binding site" evidence="7">
    <location>
        <position position="161"/>
    </location>
    <ligand>
        <name>3-phosphoshikimate</name>
        <dbReference type="ChEBI" id="CHEBI:145989"/>
    </ligand>
</feature>
<evidence type="ECO:0000256" key="2">
    <source>
        <dbReference type="ARBA" id="ARBA00009948"/>
    </source>
</evidence>
<evidence type="ECO:0000256" key="3">
    <source>
        <dbReference type="ARBA" id="ARBA00022605"/>
    </source>
</evidence>
<keyword evidence="7" id="KW-0963">Cytoplasm</keyword>
<dbReference type="InterPro" id="IPR036968">
    <property type="entry name" value="Enolpyruvate_Tfrase_sf"/>
</dbReference>
<evidence type="ECO:0000256" key="5">
    <source>
        <dbReference type="ARBA" id="ARBA00023141"/>
    </source>
</evidence>
<dbReference type="CDD" id="cd01556">
    <property type="entry name" value="EPSP_synthase"/>
    <property type="match status" value="1"/>
</dbReference>
<dbReference type="PROSITE" id="PS00885">
    <property type="entry name" value="EPSP_SYNTHASE_2"/>
    <property type="match status" value="1"/>
</dbReference>
<dbReference type="InterPro" id="IPR006264">
    <property type="entry name" value="EPSP_synthase"/>
</dbReference>
<feature type="binding site" evidence="7">
    <location>
        <position position="162"/>
    </location>
    <ligand>
        <name>3-phosphoshikimate</name>
        <dbReference type="ChEBI" id="CHEBI:145989"/>
    </ligand>
</feature>
<feature type="binding site" evidence="7">
    <location>
        <position position="333"/>
    </location>
    <ligand>
        <name>phosphoenolpyruvate</name>
        <dbReference type="ChEBI" id="CHEBI:58702"/>
    </ligand>
</feature>
<gene>
    <name evidence="7 9" type="primary">aroA</name>
    <name evidence="9" type="ORF">CGS46_04730</name>
</gene>
<accession>A0A2A6ZD23</accession>
<comment type="caution">
    <text evidence="7">Lacks conserved residue(s) required for the propagation of feature annotation.</text>
</comment>
<dbReference type="HAMAP" id="MF_00210">
    <property type="entry name" value="EPSP_synth"/>
    <property type="match status" value="1"/>
</dbReference>
<dbReference type="EC" id="2.5.1.19" evidence="7"/>
<dbReference type="UniPathway" id="UPA00053">
    <property type="reaction ID" value="UER00089"/>
</dbReference>
<feature type="binding site" evidence="7">
    <location>
        <position position="26"/>
    </location>
    <ligand>
        <name>3-phosphoshikimate</name>
        <dbReference type="ChEBI" id="CHEBI:145989"/>
    </ligand>
</feature>
<comment type="subcellular location">
    <subcellularLocation>
        <location evidence="7">Cytoplasm</location>
    </subcellularLocation>
</comment>
<dbReference type="GO" id="GO:0009423">
    <property type="term" value="P:chorismate biosynthetic process"/>
    <property type="evidence" value="ECO:0007669"/>
    <property type="project" value="UniProtKB-UniRule"/>
</dbReference>
<feature type="domain" description="Enolpyruvate transferase" evidence="8">
    <location>
        <begin position="7"/>
        <end position="412"/>
    </location>
</feature>
<dbReference type="PIRSF" id="PIRSF000505">
    <property type="entry name" value="EPSPS"/>
    <property type="match status" value="1"/>
</dbReference>
<dbReference type="NCBIfam" id="TIGR01356">
    <property type="entry name" value="aroA"/>
    <property type="match status" value="1"/>
</dbReference>
<comment type="similarity">
    <text evidence="2 7">Belongs to the EPSP synthase family.</text>
</comment>
<feature type="binding site" evidence="7">
    <location>
        <position position="302"/>
    </location>
    <ligand>
        <name>3-phosphoshikimate</name>
        <dbReference type="ChEBI" id="CHEBI:145989"/>
    </ligand>
</feature>
<comment type="pathway">
    <text evidence="1 7">Metabolic intermediate biosynthesis; chorismate biosynthesis; chorismate from D-erythrose 4-phosphate and phosphoenolpyruvate: step 6/7.</text>
</comment>
<keyword evidence="3 7" id="KW-0028">Amino-acid biosynthesis</keyword>
<feature type="binding site" evidence="7">
    <location>
        <position position="378"/>
    </location>
    <ligand>
        <name>phosphoenolpyruvate</name>
        <dbReference type="ChEBI" id="CHEBI:58702"/>
    </ligand>
</feature>
<feature type="binding site" evidence="7">
    <location>
        <position position="188"/>
    </location>
    <ligand>
        <name>3-phosphoshikimate</name>
        <dbReference type="ChEBI" id="CHEBI:145989"/>
    </ligand>
</feature>
<feature type="binding site" evidence="7">
    <location>
        <position position="91"/>
    </location>
    <ligand>
        <name>phosphoenolpyruvate</name>
        <dbReference type="ChEBI" id="CHEBI:58702"/>
    </ligand>
</feature>
<protein>
    <recommendedName>
        <fullName evidence="7">3-phosphoshikimate 1-carboxyvinyltransferase</fullName>
        <ecNumber evidence="7">2.5.1.19</ecNumber>
    </recommendedName>
    <alternativeName>
        <fullName evidence="7">5-enolpyruvylshikimate-3-phosphate synthase</fullName>
        <shortName evidence="7">EPSP synthase</shortName>
        <shortName evidence="7">EPSPS</shortName>
    </alternativeName>
</protein>
<dbReference type="InterPro" id="IPR001986">
    <property type="entry name" value="Enolpyruvate_Tfrase_dom"/>
</dbReference>
<dbReference type="GO" id="GO:0008652">
    <property type="term" value="P:amino acid biosynthetic process"/>
    <property type="evidence" value="ECO:0007669"/>
    <property type="project" value="UniProtKB-KW"/>
</dbReference>
<dbReference type="AlphaFoldDB" id="A0A2A6ZD23"/>
<dbReference type="EMBL" id="NMTQ01000020">
    <property type="protein sequence ID" value="PDX59280.1"/>
    <property type="molecule type" value="Genomic_DNA"/>
</dbReference>
<feature type="binding site" evidence="7">
    <location>
        <position position="162"/>
    </location>
    <ligand>
        <name>phosphoenolpyruvate</name>
        <dbReference type="ChEBI" id="CHEBI:58702"/>
    </ligand>
</feature>
<dbReference type="PANTHER" id="PTHR21090">
    <property type="entry name" value="AROM/DEHYDROQUINATE SYNTHASE"/>
    <property type="match status" value="1"/>
</dbReference>
<dbReference type="GO" id="GO:0005737">
    <property type="term" value="C:cytoplasm"/>
    <property type="evidence" value="ECO:0007669"/>
    <property type="project" value="UniProtKB-SubCell"/>
</dbReference>
<feature type="binding site" evidence="7">
    <location>
        <position position="160"/>
    </location>
    <ligand>
        <name>3-phosphoshikimate</name>
        <dbReference type="ChEBI" id="CHEBI:145989"/>
    </ligand>
</feature>
<feature type="active site" description="Proton acceptor" evidence="7">
    <location>
        <position position="302"/>
    </location>
</feature>
<keyword evidence="5 7" id="KW-0057">Aromatic amino acid biosynthesis</keyword>
<comment type="caution">
    <text evidence="9">The sequence shown here is derived from an EMBL/GenBank/DDBJ whole genome shotgun (WGS) entry which is preliminary data.</text>
</comment>